<dbReference type="GO" id="GO:0016614">
    <property type="term" value="F:oxidoreductase activity, acting on CH-OH group of donors"/>
    <property type="evidence" value="ECO:0007669"/>
    <property type="project" value="InterPro"/>
</dbReference>
<dbReference type="GO" id="GO:0050660">
    <property type="term" value="F:flavin adenine dinucleotide binding"/>
    <property type="evidence" value="ECO:0007669"/>
    <property type="project" value="InterPro"/>
</dbReference>
<evidence type="ECO:0000259" key="3">
    <source>
        <dbReference type="Pfam" id="PF05199"/>
    </source>
</evidence>
<evidence type="ECO:0000256" key="2">
    <source>
        <dbReference type="ARBA" id="ARBA00010790"/>
    </source>
</evidence>
<keyword evidence="5" id="KW-1185">Reference proteome</keyword>
<dbReference type="InterPro" id="IPR036188">
    <property type="entry name" value="FAD/NAD-bd_sf"/>
</dbReference>
<evidence type="ECO:0000256" key="1">
    <source>
        <dbReference type="ARBA" id="ARBA00001974"/>
    </source>
</evidence>
<dbReference type="Gene3D" id="3.30.560.10">
    <property type="entry name" value="Glucose Oxidase, domain 3"/>
    <property type="match status" value="1"/>
</dbReference>
<dbReference type="AlphaFoldDB" id="A0AA39TN69"/>
<sequence length="249" mass="26968">MGRNRTGFLTAGITNHLGFLRVPEGILDGEPCSGNETAHYEFMLLNGLISEPIPPTGNFLSIRTAVLCPLSRSDATLNSPLDPPLINPNFFAHPQDLAIHAGGCCCCERVCQGTGMGWICHWRSDGRLLRNIRIGVATIYHPVGTASMSPADAGWGVANPDLKLKGAKGVGIVDASVLIGLSCSCLRDTSSYLSLSAFRDDITYTYAGACLRNGRKGRRLDQRKQIDIDDLKSYFKVIASIFSFIIHIV</sequence>
<feature type="domain" description="Glucose-methanol-choline oxidoreductase C-terminal" evidence="3">
    <location>
        <begin position="69"/>
        <end position="179"/>
    </location>
</feature>
<accession>A0AA39TN69</accession>
<dbReference type="Proteomes" id="UP001175211">
    <property type="component" value="Unassembled WGS sequence"/>
</dbReference>
<proteinExistence type="inferred from homology"/>
<gene>
    <name evidence="4" type="ORF">EV420DRAFT_219428</name>
</gene>
<comment type="caution">
    <text evidence="4">The sequence shown here is derived from an EMBL/GenBank/DDBJ whole genome shotgun (WGS) entry which is preliminary data.</text>
</comment>
<evidence type="ECO:0000313" key="4">
    <source>
        <dbReference type="EMBL" id="KAK0460603.1"/>
    </source>
</evidence>
<dbReference type="Pfam" id="PF05199">
    <property type="entry name" value="GMC_oxred_C"/>
    <property type="match status" value="1"/>
</dbReference>
<comment type="similarity">
    <text evidence="2">Belongs to the GMC oxidoreductase family.</text>
</comment>
<dbReference type="RefSeq" id="XP_060332642.1">
    <property type="nucleotide sequence ID" value="XM_060481262.1"/>
</dbReference>
<organism evidence="4 5">
    <name type="scientific">Armillaria tabescens</name>
    <name type="common">Ringless honey mushroom</name>
    <name type="synonym">Agaricus tabescens</name>
    <dbReference type="NCBI Taxonomy" id="1929756"/>
    <lineage>
        <taxon>Eukaryota</taxon>
        <taxon>Fungi</taxon>
        <taxon>Dikarya</taxon>
        <taxon>Basidiomycota</taxon>
        <taxon>Agaricomycotina</taxon>
        <taxon>Agaricomycetes</taxon>
        <taxon>Agaricomycetidae</taxon>
        <taxon>Agaricales</taxon>
        <taxon>Marasmiineae</taxon>
        <taxon>Physalacriaceae</taxon>
        <taxon>Desarmillaria</taxon>
    </lineage>
</organism>
<dbReference type="InterPro" id="IPR012132">
    <property type="entry name" value="GMC_OxRdtase"/>
</dbReference>
<dbReference type="Gene3D" id="3.50.50.60">
    <property type="entry name" value="FAD/NAD(P)-binding domain"/>
    <property type="match status" value="1"/>
</dbReference>
<name>A0AA39TN69_ARMTA</name>
<protein>
    <recommendedName>
        <fullName evidence="3">Glucose-methanol-choline oxidoreductase C-terminal domain-containing protein</fullName>
    </recommendedName>
</protein>
<dbReference type="SUPFAM" id="SSF54373">
    <property type="entry name" value="FAD-linked reductases, C-terminal domain"/>
    <property type="match status" value="1"/>
</dbReference>
<dbReference type="EMBL" id="JAUEPS010000012">
    <property type="protein sequence ID" value="KAK0460603.1"/>
    <property type="molecule type" value="Genomic_DNA"/>
</dbReference>
<reference evidence="4" key="1">
    <citation type="submission" date="2023-06" db="EMBL/GenBank/DDBJ databases">
        <authorList>
            <consortium name="Lawrence Berkeley National Laboratory"/>
            <person name="Ahrendt S."/>
            <person name="Sahu N."/>
            <person name="Indic B."/>
            <person name="Wong-Bajracharya J."/>
            <person name="Merenyi Z."/>
            <person name="Ke H.-M."/>
            <person name="Monk M."/>
            <person name="Kocsube S."/>
            <person name="Drula E."/>
            <person name="Lipzen A."/>
            <person name="Balint B."/>
            <person name="Henrissat B."/>
            <person name="Andreopoulos B."/>
            <person name="Martin F.M."/>
            <person name="Harder C.B."/>
            <person name="Rigling D."/>
            <person name="Ford K.L."/>
            <person name="Foster G.D."/>
            <person name="Pangilinan J."/>
            <person name="Papanicolaou A."/>
            <person name="Barry K."/>
            <person name="LaButti K."/>
            <person name="Viragh M."/>
            <person name="Koriabine M."/>
            <person name="Yan M."/>
            <person name="Riley R."/>
            <person name="Champramary S."/>
            <person name="Plett K.L."/>
            <person name="Tsai I.J."/>
            <person name="Slot J."/>
            <person name="Sipos G."/>
            <person name="Plett J."/>
            <person name="Nagy L.G."/>
            <person name="Grigoriev I.V."/>
        </authorList>
    </citation>
    <scope>NUCLEOTIDE SEQUENCE</scope>
    <source>
        <strain evidence="4">CCBAS 213</strain>
    </source>
</reference>
<dbReference type="PANTHER" id="PTHR11552">
    <property type="entry name" value="GLUCOSE-METHANOL-CHOLINE GMC OXIDOREDUCTASE"/>
    <property type="match status" value="1"/>
</dbReference>
<dbReference type="InterPro" id="IPR007867">
    <property type="entry name" value="GMC_OxRtase_C"/>
</dbReference>
<dbReference type="GeneID" id="85364810"/>
<dbReference type="PANTHER" id="PTHR11552:SF147">
    <property type="entry name" value="CHOLINE DEHYDROGENASE, MITOCHONDRIAL"/>
    <property type="match status" value="1"/>
</dbReference>
<comment type="cofactor">
    <cofactor evidence="1">
        <name>FAD</name>
        <dbReference type="ChEBI" id="CHEBI:57692"/>
    </cofactor>
</comment>
<evidence type="ECO:0000313" key="5">
    <source>
        <dbReference type="Proteomes" id="UP001175211"/>
    </source>
</evidence>